<evidence type="ECO:0000256" key="2">
    <source>
        <dbReference type="ARBA" id="ARBA00022475"/>
    </source>
</evidence>
<dbReference type="AlphaFoldDB" id="A0A7U8C893"/>
<proteinExistence type="predicted"/>
<evidence type="ECO:0000256" key="3">
    <source>
        <dbReference type="ARBA" id="ARBA00022692"/>
    </source>
</evidence>
<keyword evidence="4 6" id="KW-1133">Transmembrane helix</keyword>
<feature type="transmembrane region" description="Helical" evidence="6">
    <location>
        <begin position="57"/>
        <end position="74"/>
    </location>
</feature>
<feature type="transmembrane region" description="Helical" evidence="6">
    <location>
        <begin position="152"/>
        <end position="174"/>
    </location>
</feature>
<comment type="caution">
    <text evidence="7">The sequence shown here is derived from an EMBL/GenBank/DDBJ whole genome shotgun (WGS) entry which is preliminary data.</text>
</comment>
<dbReference type="OrthoDB" id="9815248at2"/>
<feature type="transmembrane region" description="Helical" evidence="6">
    <location>
        <begin position="219"/>
        <end position="242"/>
    </location>
</feature>
<organism evidence="7 8">
    <name type="scientific">Neptuniibacter caesariensis</name>
    <dbReference type="NCBI Taxonomy" id="207954"/>
    <lineage>
        <taxon>Bacteria</taxon>
        <taxon>Pseudomonadati</taxon>
        <taxon>Pseudomonadota</taxon>
        <taxon>Gammaproteobacteria</taxon>
        <taxon>Oceanospirillales</taxon>
        <taxon>Oceanospirillaceae</taxon>
        <taxon>Neptuniibacter</taxon>
    </lineage>
</organism>
<dbReference type="GO" id="GO:0016020">
    <property type="term" value="C:membrane"/>
    <property type="evidence" value="ECO:0007669"/>
    <property type="project" value="UniProtKB-SubCell"/>
</dbReference>
<feature type="transmembrane region" description="Helical" evidence="6">
    <location>
        <begin position="442"/>
        <end position="465"/>
    </location>
</feature>
<dbReference type="Proteomes" id="UP000002171">
    <property type="component" value="Unassembled WGS sequence"/>
</dbReference>
<keyword evidence="8" id="KW-1185">Reference proteome</keyword>
<dbReference type="Pfam" id="PF01943">
    <property type="entry name" value="Polysacc_synt"/>
    <property type="match status" value="1"/>
</dbReference>
<feature type="transmembrane region" description="Helical" evidence="6">
    <location>
        <begin position="180"/>
        <end position="198"/>
    </location>
</feature>
<evidence type="ECO:0000256" key="4">
    <source>
        <dbReference type="ARBA" id="ARBA00022989"/>
    </source>
</evidence>
<protein>
    <recommendedName>
        <fullName evidence="9">Polysaccharide biosynthesis protein</fullName>
    </recommendedName>
</protein>
<keyword evidence="5 6" id="KW-0472">Membrane</keyword>
<evidence type="ECO:0000256" key="5">
    <source>
        <dbReference type="ARBA" id="ARBA00023136"/>
    </source>
</evidence>
<keyword evidence="2" id="KW-1003">Cell membrane</keyword>
<feature type="transmembrane region" description="Helical" evidence="6">
    <location>
        <begin position="417"/>
        <end position="436"/>
    </location>
</feature>
<keyword evidence="3 6" id="KW-0812">Transmembrane</keyword>
<feature type="transmembrane region" description="Helical" evidence="6">
    <location>
        <begin position="363"/>
        <end position="380"/>
    </location>
</feature>
<name>A0A7U8C893_NEPCE</name>
<dbReference type="PANTHER" id="PTHR30250:SF11">
    <property type="entry name" value="O-ANTIGEN TRANSPORTER-RELATED"/>
    <property type="match status" value="1"/>
</dbReference>
<feature type="transmembrane region" description="Helical" evidence="6">
    <location>
        <begin position="325"/>
        <end position="342"/>
    </location>
</feature>
<feature type="transmembrane region" description="Helical" evidence="6">
    <location>
        <begin position="16"/>
        <end position="37"/>
    </location>
</feature>
<evidence type="ECO:0008006" key="9">
    <source>
        <dbReference type="Google" id="ProtNLM"/>
    </source>
</evidence>
<evidence type="ECO:0000256" key="6">
    <source>
        <dbReference type="SAM" id="Phobius"/>
    </source>
</evidence>
<dbReference type="InterPro" id="IPR050833">
    <property type="entry name" value="Poly_Biosynth_Transport"/>
</dbReference>
<dbReference type="PANTHER" id="PTHR30250">
    <property type="entry name" value="PST FAMILY PREDICTED COLANIC ACID TRANSPORTER"/>
    <property type="match status" value="1"/>
</dbReference>
<gene>
    <name evidence="7" type="ORF">MED92_09949</name>
</gene>
<evidence type="ECO:0000313" key="8">
    <source>
        <dbReference type="Proteomes" id="UP000002171"/>
    </source>
</evidence>
<reference evidence="7 8" key="1">
    <citation type="submission" date="2006-02" db="EMBL/GenBank/DDBJ databases">
        <authorList>
            <person name="Pinhassi J."/>
            <person name="Pedros-Alio C."/>
            <person name="Ferriera S."/>
            <person name="Johnson J."/>
            <person name="Kravitz S."/>
            <person name="Halpern A."/>
            <person name="Remington K."/>
            <person name="Beeson K."/>
            <person name="Tran B."/>
            <person name="Rogers Y.-H."/>
            <person name="Friedman R."/>
            <person name="Venter J.C."/>
        </authorList>
    </citation>
    <scope>NUCLEOTIDE SEQUENCE [LARGE SCALE GENOMIC DNA]</scope>
    <source>
        <strain evidence="7 8">MED92</strain>
    </source>
</reference>
<feature type="transmembrane region" description="Helical" evidence="6">
    <location>
        <begin position="254"/>
        <end position="275"/>
    </location>
</feature>
<evidence type="ECO:0000313" key="7">
    <source>
        <dbReference type="EMBL" id="EAR62019.1"/>
    </source>
</evidence>
<dbReference type="RefSeq" id="WP_007019656.1">
    <property type="nucleotide sequence ID" value="NZ_CH724125.1"/>
</dbReference>
<feature type="transmembrane region" description="Helical" evidence="6">
    <location>
        <begin position="386"/>
        <end position="405"/>
    </location>
</feature>
<accession>A0A7U8C893</accession>
<feature type="transmembrane region" description="Helical" evidence="6">
    <location>
        <begin position="127"/>
        <end position="145"/>
    </location>
</feature>
<comment type="subcellular location">
    <subcellularLocation>
        <location evidence="1">Cell membrane</location>
        <topology evidence="1">Multi-pass membrane protein</topology>
    </subcellularLocation>
</comment>
<feature type="transmembrane region" description="Helical" evidence="6">
    <location>
        <begin position="295"/>
        <end position="313"/>
    </location>
</feature>
<dbReference type="EMBL" id="AAOW01000004">
    <property type="protein sequence ID" value="EAR62019.1"/>
    <property type="molecule type" value="Genomic_DNA"/>
</dbReference>
<evidence type="ECO:0000256" key="1">
    <source>
        <dbReference type="ARBA" id="ARBA00004651"/>
    </source>
</evidence>
<dbReference type="InterPro" id="IPR002797">
    <property type="entry name" value="Polysacc_synth"/>
</dbReference>
<feature type="transmembrane region" description="Helical" evidence="6">
    <location>
        <begin position="86"/>
        <end position="107"/>
    </location>
</feature>
<sequence>MFKRIQNLPTAVRHSLIYASALAFSKALALIMVPVATNFLTPEDYGRLDVLQTLADLLSIVIGMGMAETLFRFAGSADDDDERRKASANIFGLAICLGLFSLALGQFLAGHISQWLPGNIAELEARLILASLSMVGTILVPLAWLRMQGSAWSYFAGTAGRVALQVAIAVPLLFMGFGVTGVLSATLISAIILCAWLVRSQWKDTGISFEFARFKAYSVYGGPLIFVGISGFVLGSFDRWILADTVGTAEMAQYALAAKFGLITAVLIQPFDLWWHPRRFSCVKEQNGKERCAQIATIGVAIAILSALIIAATGPTLVRLMTPEAYHQSIAYIPWLAALAALHNANSNLGFGAMSAHTTVKPAIIDGIAAGIALAGYLLLIPIYHAWGAIIATSLALSIRMLATYRVSQKALNLPYRIRRLSLMVCSGLFCLVMLPGEPLSLMVALQSFIVLSGFVLSCIFLGILPKPAISLQKIKIMLGR</sequence>